<proteinExistence type="inferred from homology"/>
<dbReference type="InterPro" id="IPR036069">
    <property type="entry name" value="DUF34/NIF3_sf"/>
</dbReference>
<evidence type="ECO:0000256" key="3">
    <source>
        <dbReference type="PIRSR" id="PIRSR602678-1"/>
    </source>
</evidence>
<name>A0A8J7TFP7_ATRSP</name>
<feature type="non-terminal residue" evidence="4">
    <location>
        <position position="59"/>
    </location>
</feature>
<dbReference type="PANTHER" id="PTHR13799">
    <property type="entry name" value="NGG1 INTERACTING FACTOR 3"/>
    <property type="match status" value="1"/>
</dbReference>
<dbReference type="AlphaFoldDB" id="A0A8J7TFP7"/>
<dbReference type="SUPFAM" id="SSF102705">
    <property type="entry name" value="NIF3 (NGG1p interacting factor 3)-like"/>
    <property type="match status" value="1"/>
</dbReference>
<comment type="similarity">
    <text evidence="1">Belongs to the GTP cyclohydrolase I type 2/NIF3 family.</text>
</comment>
<accession>A0A8J7TFP7</accession>
<feature type="binding site" evidence="3">
    <location>
        <position position="21"/>
    </location>
    <ligand>
        <name>a divalent metal cation</name>
        <dbReference type="ChEBI" id="CHEBI:60240"/>
        <label>1</label>
    </ligand>
</feature>
<protein>
    <recommendedName>
        <fullName evidence="2">NIF3-like protein 1</fullName>
    </recommendedName>
</protein>
<evidence type="ECO:0000256" key="2">
    <source>
        <dbReference type="ARBA" id="ARBA00019069"/>
    </source>
</evidence>
<comment type="caution">
    <text evidence="4">The sequence shown here is derived from an EMBL/GenBank/DDBJ whole genome shotgun (WGS) entry which is preliminary data.</text>
</comment>
<dbReference type="InterPro" id="IPR002678">
    <property type="entry name" value="DUF34/NIF3"/>
</dbReference>
<evidence type="ECO:0000313" key="5">
    <source>
        <dbReference type="Proteomes" id="UP000736164"/>
    </source>
</evidence>
<keyword evidence="3" id="KW-0479">Metal-binding</keyword>
<organism evidence="4 5">
    <name type="scientific">Atractosteus spatula</name>
    <name type="common">Alligator gar</name>
    <name type="synonym">Lepisosteus spatula</name>
    <dbReference type="NCBI Taxonomy" id="7917"/>
    <lineage>
        <taxon>Eukaryota</taxon>
        <taxon>Metazoa</taxon>
        <taxon>Chordata</taxon>
        <taxon>Craniata</taxon>
        <taxon>Vertebrata</taxon>
        <taxon>Euteleostomi</taxon>
        <taxon>Actinopterygii</taxon>
        <taxon>Neopterygii</taxon>
        <taxon>Holostei</taxon>
        <taxon>Semionotiformes</taxon>
        <taxon>Lepisosteidae</taxon>
        <taxon>Atractosteus</taxon>
    </lineage>
</organism>
<dbReference type="Pfam" id="PF01784">
    <property type="entry name" value="DUF34_NIF3"/>
    <property type="match status" value="1"/>
</dbReference>
<sequence>MSHHDVLDAVAAGTSVVLCEHTNTERGFLSVLRDRLSARLGPGVTVLVSERDADPLRVV</sequence>
<dbReference type="PANTHER" id="PTHR13799:SF13">
    <property type="entry name" value="NIF3-LIKE PROTEIN 1"/>
    <property type="match status" value="1"/>
</dbReference>
<dbReference type="EMBL" id="JAAWVO010055398">
    <property type="protein sequence ID" value="MBN3321513.1"/>
    <property type="molecule type" value="Genomic_DNA"/>
</dbReference>
<dbReference type="Proteomes" id="UP000736164">
    <property type="component" value="Unassembled WGS sequence"/>
</dbReference>
<evidence type="ECO:0000313" key="4">
    <source>
        <dbReference type="EMBL" id="MBN3321513.1"/>
    </source>
</evidence>
<keyword evidence="5" id="KW-1185">Reference proteome</keyword>
<feature type="non-terminal residue" evidence="4">
    <location>
        <position position="1"/>
    </location>
</feature>
<gene>
    <name evidence="4" type="primary">Nif3l1_0</name>
    <name evidence="4" type="ORF">GTO95_0013874</name>
</gene>
<evidence type="ECO:0000256" key="1">
    <source>
        <dbReference type="ARBA" id="ARBA00006964"/>
    </source>
</evidence>
<dbReference type="GO" id="GO:0005739">
    <property type="term" value="C:mitochondrion"/>
    <property type="evidence" value="ECO:0007669"/>
    <property type="project" value="TreeGrafter"/>
</dbReference>
<dbReference type="GO" id="GO:0046872">
    <property type="term" value="F:metal ion binding"/>
    <property type="evidence" value="ECO:0007669"/>
    <property type="project" value="UniProtKB-KW"/>
</dbReference>
<feature type="binding site" evidence="3">
    <location>
        <position position="25"/>
    </location>
    <ligand>
        <name>a divalent metal cation</name>
        <dbReference type="ChEBI" id="CHEBI:60240"/>
        <label>1</label>
    </ligand>
</feature>
<reference evidence="4" key="1">
    <citation type="journal article" date="2021" name="Cell">
        <title>Tracing the genetic footprints of vertebrate landing in non-teleost ray-finned fishes.</title>
        <authorList>
            <person name="Bi X."/>
            <person name="Wang K."/>
            <person name="Yang L."/>
            <person name="Pan H."/>
            <person name="Jiang H."/>
            <person name="Wei Q."/>
            <person name="Fang M."/>
            <person name="Yu H."/>
            <person name="Zhu C."/>
            <person name="Cai Y."/>
            <person name="He Y."/>
            <person name="Gan X."/>
            <person name="Zeng H."/>
            <person name="Yu D."/>
            <person name="Zhu Y."/>
            <person name="Jiang H."/>
            <person name="Qiu Q."/>
            <person name="Yang H."/>
            <person name="Zhang Y.E."/>
            <person name="Wang W."/>
            <person name="Zhu M."/>
            <person name="He S."/>
            <person name="Zhang G."/>
        </authorList>
    </citation>
    <scope>NUCLEOTIDE SEQUENCE</scope>
    <source>
        <strain evidence="4">Allg_001</strain>
    </source>
</reference>